<evidence type="ECO:0000313" key="3">
    <source>
        <dbReference type="Proteomes" id="UP001066276"/>
    </source>
</evidence>
<evidence type="ECO:0000256" key="1">
    <source>
        <dbReference type="SAM" id="MobiDB-lite"/>
    </source>
</evidence>
<feature type="compositionally biased region" description="Polar residues" evidence="1">
    <location>
        <begin position="1"/>
        <end position="17"/>
    </location>
</feature>
<name>A0AAV7SI98_PLEWA</name>
<proteinExistence type="predicted"/>
<feature type="region of interest" description="Disordered" evidence="1">
    <location>
        <begin position="1"/>
        <end position="32"/>
    </location>
</feature>
<feature type="region of interest" description="Disordered" evidence="1">
    <location>
        <begin position="41"/>
        <end position="60"/>
    </location>
</feature>
<reference evidence="2" key="1">
    <citation type="journal article" date="2022" name="bioRxiv">
        <title>Sequencing and chromosome-scale assembly of the giantPleurodeles waltlgenome.</title>
        <authorList>
            <person name="Brown T."/>
            <person name="Elewa A."/>
            <person name="Iarovenko S."/>
            <person name="Subramanian E."/>
            <person name="Araus A.J."/>
            <person name="Petzold A."/>
            <person name="Susuki M."/>
            <person name="Suzuki K.-i.T."/>
            <person name="Hayashi T."/>
            <person name="Toyoda A."/>
            <person name="Oliveira C."/>
            <person name="Osipova E."/>
            <person name="Leigh N.D."/>
            <person name="Simon A."/>
            <person name="Yun M.H."/>
        </authorList>
    </citation>
    <scope>NUCLEOTIDE SEQUENCE</scope>
    <source>
        <strain evidence="2">20211129_DDA</strain>
        <tissue evidence="2">Liver</tissue>
    </source>
</reference>
<sequence length="175" mass="18715">MIQAGQTVSTAEQASATQKEKDANEEKPTCKGSCEVSQIASIPASGNPMPSAKSLGTDQQAQLSRASLGETKIVSTINRLAPIFVRSAGSGEGSIGEGTNTLQIDSDVTVKRVTDDCCFEFIDLFRHVGSITFLSRSRLLALFYGIPELRVILSSGMKMVKLTNQQYGRGHKADS</sequence>
<dbReference type="Proteomes" id="UP001066276">
    <property type="component" value="Chromosome 4_2"/>
</dbReference>
<comment type="caution">
    <text evidence="2">The sequence shown here is derived from an EMBL/GenBank/DDBJ whole genome shotgun (WGS) entry which is preliminary data.</text>
</comment>
<organism evidence="2 3">
    <name type="scientific">Pleurodeles waltl</name>
    <name type="common">Iberian ribbed newt</name>
    <dbReference type="NCBI Taxonomy" id="8319"/>
    <lineage>
        <taxon>Eukaryota</taxon>
        <taxon>Metazoa</taxon>
        <taxon>Chordata</taxon>
        <taxon>Craniata</taxon>
        <taxon>Vertebrata</taxon>
        <taxon>Euteleostomi</taxon>
        <taxon>Amphibia</taxon>
        <taxon>Batrachia</taxon>
        <taxon>Caudata</taxon>
        <taxon>Salamandroidea</taxon>
        <taxon>Salamandridae</taxon>
        <taxon>Pleurodelinae</taxon>
        <taxon>Pleurodeles</taxon>
    </lineage>
</organism>
<keyword evidence="3" id="KW-1185">Reference proteome</keyword>
<dbReference type="AlphaFoldDB" id="A0AAV7SI98"/>
<feature type="compositionally biased region" description="Basic and acidic residues" evidence="1">
    <location>
        <begin position="18"/>
        <end position="29"/>
    </location>
</feature>
<gene>
    <name evidence="2" type="ORF">NDU88_004251</name>
</gene>
<accession>A0AAV7SI98</accession>
<evidence type="ECO:0000313" key="2">
    <source>
        <dbReference type="EMBL" id="KAJ1163799.1"/>
    </source>
</evidence>
<dbReference type="EMBL" id="JANPWB010000008">
    <property type="protein sequence ID" value="KAJ1163799.1"/>
    <property type="molecule type" value="Genomic_DNA"/>
</dbReference>
<protein>
    <submittedName>
        <fullName evidence="2">Uncharacterized protein</fullName>
    </submittedName>
</protein>